<evidence type="ECO:0000313" key="2">
    <source>
        <dbReference type="Proteomes" id="UP000262832"/>
    </source>
</evidence>
<dbReference type="Proteomes" id="UP000262832">
    <property type="component" value="Chromosome II"/>
</dbReference>
<dbReference type="SUPFAM" id="SSF82784">
    <property type="entry name" value="OsmC-like"/>
    <property type="match status" value="1"/>
</dbReference>
<dbReference type="PANTHER" id="PTHR42830">
    <property type="entry name" value="OSMOTICALLY INDUCIBLE FAMILY PROTEIN"/>
    <property type="match status" value="1"/>
</dbReference>
<dbReference type="Gene3D" id="3.30.300.20">
    <property type="match status" value="1"/>
</dbReference>
<organism evidence="1 2">
    <name type="scientific">Vibrio alfacsensis</name>
    <dbReference type="NCBI Taxonomy" id="1074311"/>
    <lineage>
        <taxon>Bacteria</taxon>
        <taxon>Pseudomonadati</taxon>
        <taxon>Pseudomonadota</taxon>
        <taxon>Gammaproteobacteria</taxon>
        <taxon>Vibrionales</taxon>
        <taxon>Vibrionaceae</taxon>
        <taxon>Vibrio</taxon>
    </lineage>
</organism>
<dbReference type="PANTHER" id="PTHR42830:SF2">
    <property type="entry name" value="OSMC_OHR FAMILY PROTEIN"/>
    <property type="match status" value="1"/>
</dbReference>
<dbReference type="InterPro" id="IPR003718">
    <property type="entry name" value="OsmC/Ohr_fam"/>
</dbReference>
<name>A0ABM6YYG1_9VIBR</name>
<dbReference type="InterPro" id="IPR015946">
    <property type="entry name" value="KH_dom-like_a/b"/>
</dbReference>
<gene>
    <name evidence="1" type="ORF">D1115_17805</name>
</gene>
<protein>
    <submittedName>
        <fullName evidence="1">OsmC family peroxiredoxin</fullName>
    </submittedName>
</protein>
<sequence length="156" mass="17730">MSNHIAIIRWDKSESEIFTDNQYSRAHTWEFDGGLIVPASPSPSVVPIPLSVSENVDPEEAYVAALSSCHMLTFLSIAAKQRFVVESYTDRAEGLLSERQDKKSWISKVILHPKVRFSDDKQPSKKQLEKMHHLAHEHCFIANSVKTEIETKILID</sequence>
<dbReference type="RefSeq" id="WP_128812759.1">
    <property type="nucleotide sequence ID" value="NZ_CP032094.1"/>
</dbReference>
<evidence type="ECO:0000313" key="1">
    <source>
        <dbReference type="EMBL" id="AXY02848.1"/>
    </source>
</evidence>
<dbReference type="EMBL" id="CP032094">
    <property type="protein sequence ID" value="AXY02848.1"/>
    <property type="molecule type" value="Genomic_DNA"/>
</dbReference>
<dbReference type="Pfam" id="PF02566">
    <property type="entry name" value="OsmC"/>
    <property type="match status" value="1"/>
</dbReference>
<reference evidence="1 2" key="1">
    <citation type="submission" date="2018-08" db="EMBL/GenBank/DDBJ databases">
        <title>Genomic taxonomy of the Vibrionaceae family.</title>
        <authorList>
            <person name="Gomez-Gil B."/>
            <person name="Tanaka M."/>
            <person name="Sawabe T."/>
            <person name="Enciso-Ibarra K."/>
        </authorList>
    </citation>
    <scope>NUCLEOTIDE SEQUENCE [LARGE SCALE GENOMIC DNA]</scope>
    <source>
        <strain evidence="1 2">CAIM 1831</strain>
    </source>
</reference>
<proteinExistence type="predicted"/>
<dbReference type="InterPro" id="IPR036102">
    <property type="entry name" value="OsmC/Ohrsf"/>
</dbReference>
<keyword evidence="2" id="KW-1185">Reference proteome</keyword>
<dbReference type="InterPro" id="IPR052707">
    <property type="entry name" value="OsmC_Ohr_Peroxiredoxin"/>
</dbReference>
<accession>A0ABM6YYG1</accession>